<organism evidence="2 3">
    <name type="scientific">Pedobacter planticolens</name>
    <dbReference type="NCBI Taxonomy" id="2679964"/>
    <lineage>
        <taxon>Bacteria</taxon>
        <taxon>Pseudomonadati</taxon>
        <taxon>Bacteroidota</taxon>
        <taxon>Sphingobacteriia</taxon>
        <taxon>Sphingobacteriales</taxon>
        <taxon>Sphingobacteriaceae</taxon>
        <taxon>Pedobacter</taxon>
    </lineage>
</organism>
<dbReference type="Proteomes" id="UP000601055">
    <property type="component" value="Unassembled WGS sequence"/>
</dbReference>
<dbReference type="AlphaFoldDB" id="A0A923DYU9"/>
<dbReference type="EMBL" id="WNXD01000001">
    <property type="protein sequence ID" value="MBB2145298.1"/>
    <property type="molecule type" value="Genomic_DNA"/>
</dbReference>
<keyword evidence="3" id="KW-1185">Reference proteome</keyword>
<comment type="caution">
    <text evidence="2">The sequence shown here is derived from an EMBL/GenBank/DDBJ whole genome shotgun (WGS) entry which is preliminary data.</text>
</comment>
<evidence type="ECO:0000313" key="3">
    <source>
        <dbReference type="Proteomes" id="UP000601055"/>
    </source>
</evidence>
<keyword evidence="1" id="KW-1133">Transmembrane helix</keyword>
<name>A0A923DYU9_9SPHI</name>
<feature type="transmembrane region" description="Helical" evidence="1">
    <location>
        <begin position="20"/>
        <end position="37"/>
    </location>
</feature>
<evidence type="ECO:0000313" key="2">
    <source>
        <dbReference type="EMBL" id="MBB2145298.1"/>
    </source>
</evidence>
<dbReference type="RefSeq" id="WP_182921949.1">
    <property type="nucleotide sequence ID" value="NZ_WNXD01000001.1"/>
</dbReference>
<evidence type="ECO:0000256" key="1">
    <source>
        <dbReference type="SAM" id="Phobius"/>
    </source>
</evidence>
<keyword evidence="1" id="KW-0812">Transmembrane</keyword>
<gene>
    <name evidence="2" type="ORF">GM921_07380</name>
</gene>
<protein>
    <submittedName>
        <fullName evidence="2">Uncharacterized protein</fullName>
    </submittedName>
</protein>
<accession>A0A923DYU9</accession>
<proteinExistence type="predicted"/>
<keyword evidence="1" id="KW-0472">Membrane</keyword>
<reference evidence="2" key="1">
    <citation type="submission" date="2019-11" db="EMBL/GenBank/DDBJ databases">
        <title>Description of Pedobacter sp. LMG 31464T.</title>
        <authorList>
            <person name="Carlier A."/>
            <person name="Qi S."/>
            <person name="Vandamme P."/>
        </authorList>
    </citation>
    <scope>NUCLEOTIDE SEQUENCE</scope>
    <source>
        <strain evidence="2">LMG 31464</strain>
    </source>
</reference>
<sequence>MDINNFGIFNSNTWGNVSEWIIITVTIITIILLVKTFREQRRTNEIQASKNDLDLVLSLFERLQADLDGYMLVENDKNHYGTRALFKYAKGLDRYRTNEDAFAFFKLQLETDNIFYLIKSINVIDNLIHTSKIEAQKQVLLNNKLNLFFKVKLEFPLSLVVEKFLYIDDSLSIELRNFYNKHAEQKITIDTISAVKKYLQENYNE</sequence>